<name>A0A7C9TTT6_9MICO</name>
<dbReference type="InterPro" id="IPR011032">
    <property type="entry name" value="GroES-like_sf"/>
</dbReference>
<evidence type="ECO:0000256" key="6">
    <source>
        <dbReference type="ARBA" id="ARBA00022833"/>
    </source>
</evidence>
<comment type="cofactor">
    <cofactor evidence="1 11">
        <name>Zn(2+)</name>
        <dbReference type="ChEBI" id="CHEBI:29105"/>
    </cofactor>
</comment>
<dbReference type="FunFam" id="3.40.50.720:FF:000039">
    <property type="entry name" value="Alcohol dehydrogenase AdhP"/>
    <property type="match status" value="1"/>
</dbReference>
<keyword evidence="5 11" id="KW-0479">Metal-binding</keyword>
<dbReference type="InterPro" id="IPR002328">
    <property type="entry name" value="ADH_Zn_CS"/>
</dbReference>
<dbReference type="PANTHER" id="PTHR42940:SF8">
    <property type="entry name" value="VACUOLAR PROTEIN SORTING-ASSOCIATED PROTEIN 11"/>
    <property type="match status" value="1"/>
</dbReference>
<dbReference type="InterPro" id="IPR020843">
    <property type="entry name" value="ER"/>
</dbReference>
<keyword evidence="8" id="KW-0520">NAD</keyword>
<reference evidence="13 14" key="1">
    <citation type="journal article" date="2014" name="Int. J. Syst. Evol. Microbiol.">
        <title>Description of Galbitalea soli gen. nov., sp. nov., and Frondihabitans sucicola sp. nov.</title>
        <authorList>
            <person name="Kim S.J."/>
            <person name="Lim J.M."/>
            <person name="Ahn J.H."/>
            <person name="Weon H.Y."/>
            <person name="Hamada M."/>
            <person name="Suzuki K."/>
            <person name="Ahn T.Y."/>
            <person name="Kwon S.W."/>
        </authorList>
    </citation>
    <scope>NUCLEOTIDE SEQUENCE [LARGE SCALE GENOMIC DNA]</scope>
    <source>
        <strain evidence="13 14">NBRC 108727</strain>
    </source>
</reference>
<keyword evidence="6 11" id="KW-0862">Zinc</keyword>
<sequence length="350" mass="36745">MRAALVTRFDAPLTIVDRDIPAPGPGEVLVRIETCGLCHTDIHAAHGDWPVKPSLPFVPGHEGVGIIEKLGDGVTGRVLGERVAIPWLGYACGECQYCIDGRETLCERQHNSGYSVDGAFAEYAVASARFVVPVPAGVSPLDAAPLTCAGVTTYKALKVAHVQPTERVAVFGVGGLGHLAIQYAEIMGASVVAVDVEHEKLELARSLGAGFVINAREVDPAVAIQDLGGADVAIVLAASPRVFEQAFASLRRGGRLVCVALPADGTMSIPIFDTVLKGISIIGSIVGTRQDLAEVFALHAAGRTRVIAQFRDLEEVNNAVTQVLAGDIPARIVFQLHPEHSVVATVPVPA</sequence>
<evidence type="ECO:0000256" key="4">
    <source>
        <dbReference type="ARBA" id="ARBA00016352"/>
    </source>
</evidence>
<dbReference type="InterPro" id="IPR013154">
    <property type="entry name" value="ADH-like_N"/>
</dbReference>
<gene>
    <name evidence="13" type="primary">adhP</name>
    <name evidence="13" type="ORF">G3T37_14505</name>
</gene>
<dbReference type="InterPro" id="IPR013149">
    <property type="entry name" value="ADH-like_C"/>
</dbReference>
<dbReference type="NCBIfam" id="NF006940">
    <property type="entry name" value="PRK09422.1"/>
    <property type="match status" value="1"/>
</dbReference>
<dbReference type="RefSeq" id="WP_163474607.1">
    <property type="nucleotide sequence ID" value="NZ_JAAGWZ010000005.1"/>
</dbReference>
<comment type="catalytic activity">
    <reaction evidence="9">
        <text>a secondary alcohol + NAD(+) = a ketone + NADH + H(+)</text>
        <dbReference type="Rhea" id="RHEA:10740"/>
        <dbReference type="ChEBI" id="CHEBI:15378"/>
        <dbReference type="ChEBI" id="CHEBI:17087"/>
        <dbReference type="ChEBI" id="CHEBI:35681"/>
        <dbReference type="ChEBI" id="CHEBI:57540"/>
        <dbReference type="ChEBI" id="CHEBI:57945"/>
        <dbReference type="EC" id="1.1.1.1"/>
    </reaction>
</comment>
<evidence type="ECO:0000259" key="12">
    <source>
        <dbReference type="SMART" id="SM00829"/>
    </source>
</evidence>
<dbReference type="Proteomes" id="UP000479756">
    <property type="component" value="Unassembled WGS sequence"/>
</dbReference>
<comment type="caution">
    <text evidence="13">The sequence shown here is derived from an EMBL/GenBank/DDBJ whole genome shotgun (WGS) entry which is preliminary data.</text>
</comment>
<proteinExistence type="inferred from homology"/>
<dbReference type="GO" id="GO:0004022">
    <property type="term" value="F:alcohol dehydrogenase (NAD+) activity"/>
    <property type="evidence" value="ECO:0007669"/>
    <property type="project" value="UniProtKB-EC"/>
</dbReference>
<keyword evidence="14" id="KW-1185">Reference proteome</keyword>
<dbReference type="GO" id="GO:0008270">
    <property type="term" value="F:zinc ion binding"/>
    <property type="evidence" value="ECO:0007669"/>
    <property type="project" value="InterPro"/>
</dbReference>
<keyword evidence="7 13" id="KW-0560">Oxidoreductase</keyword>
<organism evidence="13 14">
    <name type="scientific">Galbitalea soli</name>
    <dbReference type="NCBI Taxonomy" id="1268042"/>
    <lineage>
        <taxon>Bacteria</taxon>
        <taxon>Bacillati</taxon>
        <taxon>Actinomycetota</taxon>
        <taxon>Actinomycetes</taxon>
        <taxon>Micrococcales</taxon>
        <taxon>Microbacteriaceae</taxon>
        <taxon>Galbitalea</taxon>
    </lineage>
</organism>
<comment type="similarity">
    <text evidence="2 11">Belongs to the zinc-containing alcohol dehydrogenase family.</text>
</comment>
<evidence type="ECO:0000256" key="1">
    <source>
        <dbReference type="ARBA" id="ARBA00001947"/>
    </source>
</evidence>
<dbReference type="SMART" id="SM00829">
    <property type="entry name" value="PKS_ER"/>
    <property type="match status" value="1"/>
</dbReference>
<evidence type="ECO:0000256" key="5">
    <source>
        <dbReference type="ARBA" id="ARBA00022723"/>
    </source>
</evidence>
<dbReference type="PANTHER" id="PTHR42940">
    <property type="entry name" value="ALCOHOL DEHYDROGENASE 1-RELATED"/>
    <property type="match status" value="1"/>
</dbReference>
<dbReference type="Gene3D" id="3.90.180.10">
    <property type="entry name" value="Medium-chain alcohol dehydrogenases, catalytic domain"/>
    <property type="match status" value="1"/>
</dbReference>
<dbReference type="SUPFAM" id="SSF50129">
    <property type="entry name" value="GroES-like"/>
    <property type="match status" value="1"/>
</dbReference>
<dbReference type="EC" id="1.1.1.1" evidence="3"/>
<evidence type="ECO:0000313" key="14">
    <source>
        <dbReference type="Proteomes" id="UP000479756"/>
    </source>
</evidence>
<evidence type="ECO:0000256" key="10">
    <source>
        <dbReference type="ARBA" id="ARBA00049243"/>
    </source>
</evidence>
<evidence type="ECO:0000256" key="2">
    <source>
        <dbReference type="ARBA" id="ARBA00008072"/>
    </source>
</evidence>
<dbReference type="Pfam" id="PF08240">
    <property type="entry name" value="ADH_N"/>
    <property type="match status" value="1"/>
</dbReference>
<dbReference type="SUPFAM" id="SSF51735">
    <property type="entry name" value="NAD(P)-binding Rossmann-fold domains"/>
    <property type="match status" value="1"/>
</dbReference>
<protein>
    <recommendedName>
        <fullName evidence="4">Alcohol dehydrogenase</fullName>
        <ecNumber evidence="3">1.1.1.1</ecNumber>
    </recommendedName>
</protein>
<dbReference type="AlphaFoldDB" id="A0A7C9TTT6"/>
<dbReference type="PROSITE" id="PS00059">
    <property type="entry name" value="ADH_ZINC"/>
    <property type="match status" value="1"/>
</dbReference>
<dbReference type="CDD" id="cd08297">
    <property type="entry name" value="CAD3"/>
    <property type="match status" value="1"/>
</dbReference>
<dbReference type="FunFam" id="3.90.180.10:FF:000002">
    <property type="entry name" value="Alcohol dehydrogenase AdhP"/>
    <property type="match status" value="1"/>
</dbReference>
<dbReference type="InterPro" id="IPR036291">
    <property type="entry name" value="NAD(P)-bd_dom_sf"/>
</dbReference>
<dbReference type="EMBL" id="JAAGWZ010000005">
    <property type="protein sequence ID" value="NEM92560.1"/>
    <property type="molecule type" value="Genomic_DNA"/>
</dbReference>
<evidence type="ECO:0000313" key="13">
    <source>
        <dbReference type="EMBL" id="NEM92560.1"/>
    </source>
</evidence>
<feature type="domain" description="Enoyl reductase (ER)" evidence="12">
    <location>
        <begin position="8"/>
        <end position="334"/>
    </location>
</feature>
<dbReference type="Pfam" id="PF00107">
    <property type="entry name" value="ADH_zinc_N"/>
    <property type="match status" value="1"/>
</dbReference>
<comment type="catalytic activity">
    <reaction evidence="10">
        <text>a primary alcohol + NAD(+) = an aldehyde + NADH + H(+)</text>
        <dbReference type="Rhea" id="RHEA:10736"/>
        <dbReference type="ChEBI" id="CHEBI:15378"/>
        <dbReference type="ChEBI" id="CHEBI:15734"/>
        <dbReference type="ChEBI" id="CHEBI:17478"/>
        <dbReference type="ChEBI" id="CHEBI:57540"/>
        <dbReference type="ChEBI" id="CHEBI:57945"/>
        <dbReference type="EC" id="1.1.1.1"/>
    </reaction>
</comment>
<evidence type="ECO:0000256" key="8">
    <source>
        <dbReference type="ARBA" id="ARBA00023027"/>
    </source>
</evidence>
<evidence type="ECO:0000256" key="9">
    <source>
        <dbReference type="ARBA" id="ARBA00049164"/>
    </source>
</evidence>
<evidence type="ECO:0000256" key="11">
    <source>
        <dbReference type="RuleBase" id="RU361277"/>
    </source>
</evidence>
<evidence type="ECO:0000256" key="3">
    <source>
        <dbReference type="ARBA" id="ARBA00013190"/>
    </source>
</evidence>
<accession>A0A7C9TTT6</accession>
<dbReference type="Gene3D" id="3.40.50.720">
    <property type="entry name" value="NAD(P)-binding Rossmann-like Domain"/>
    <property type="match status" value="1"/>
</dbReference>
<evidence type="ECO:0000256" key="7">
    <source>
        <dbReference type="ARBA" id="ARBA00023002"/>
    </source>
</evidence>